<organism evidence="5 6">
    <name type="scientific">Koribacter versatilis (strain Ellin345)</name>
    <dbReference type="NCBI Taxonomy" id="204669"/>
    <lineage>
        <taxon>Bacteria</taxon>
        <taxon>Pseudomonadati</taxon>
        <taxon>Acidobacteriota</taxon>
        <taxon>Terriglobia</taxon>
        <taxon>Terriglobales</taxon>
        <taxon>Candidatus Korobacteraceae</taxon>
        <taxon>Candidatus Korobacter</taxon>
    </lineage>
</organism>
<name>Q1IQ20_KORVE</name>
<dbReference type="EMBL" id="CP000360">
    <property type="protein sequence ID" value="ABF41030.1"/>
    <property type="molecule type" value="Genomic_DNA"/>
</dbReference>
<dbReference type="GO" id="GO:0046872">
    <property type="term" value="F:metal ion binding"/>
    <property type="evidence" value="ECO:0007669"/>
    <property type="project" value="UniProtKB-KW"/>
</dbReference>
<evidence type="ECO:0000256" key="3">
    <source>
        <dbReference type="ARBA" id="ARBA00022801"/>
    </source>
</evidence>
<dbReference type="InterPro" id="IPR001130">
    <property type="entry name" value="TatD-like"/>
</dbReference>
<dbReference type="eggNOG" id="COG0084">
    <property type="taxonomic scope" value="Bacteria"/>
</dbReference>
<feature type="binding site" evidence="4">
    <location>
        <position position="211"/>
    </location>
    <ligand>
        <name>a divalent metal cation</name>
        <dbReference type="ChEBI" id="CHEBI:60240"/>
        <label>1</label>
    </ligand>
</feature>
<dbReference type="OrthoDB" id="9810005at2"/>
<dbReference type="RefSeq" id="WP_011522831.1">
    <property type="nucleotide sequence ID" value="NC_008009.1"/>
</dbReference>
<dbReference type="HOGENOM" id="CLU_031506_4_0_0"/>
<dbReference type="EnsemblBacteria" id="ABF41030">
    <property type="protein sequence ID" value="ABF41030"/>
    <property type="gene ID" value="Acid345_2029"/>
</dbReference>
<dbReference type="InterPro" id="IPR018228">
    <property type="entry name" value="DNase_TatD-rel_CS"/>
</dbReference>
<protein>
    <submittedName>
        <fullName evidence="5">TatD-related deoxyribonuclease</fullName>
    </submittedName>
</protein>
<proteinExistence type="inferred from homology"/>
<dbReference type="FunFam" id="3.20.20.140:FF:000005">
    <property type="entry name" value="TatD family hydrolase"/>
    <property type="match status" value="1"/>
</dbReference>
<dbReference type="STRING" id="204669.Acid345_2029"/>
<feature type="binding site" evidence="4">
    <location>
        <position position="8"/>
    </location>
    <ligand>
        <name>a divalent metal cation</name>
        <dbReference type="ChEBI" id="CHEBI:60240"/>
        <label>1</label>
    </ligand>
</feature>
<dbReference type="PIRSF" id="PIRSF005902">
    <property type="entry name" value="DNase_TatD"/>
    <property type="match status" value="1"/>
</dbReference>
<evidence type="ECO:0000256" key="1">
    <source>
        <dbReference type="ARBA" id="ARBA00009275"/>
    </source>
</evidence>
<dbReference type="GO" id="GO:0005829">
    <property type="term" value="C:cytosol"/>
    <property type="evidence" value="ECO:0007669"/>
    <property type="project" value="TreeGrafter"/>
</dbReference>
<dbReference type="Proteomes" id="UP000002432">
    <property type="component" value="Chromosome"/>
</dbReference>
<dbReference type="Pfam" id="PF01026">
    <property type="entry name" value="TatD_DNase"/>
    <property type="match status" value="1"/>
</dbReference>
<dbReference type="PANTHER" id="PTHR46124">
    <property type="entry name" value="D-AMINOACYL-TRNA DEACYLASE"/>
    <property type="match status" value="1"/>
</dbReference>
<feature type="binding site" evidence="4">
    <location>
        <position position="130"/>
    </location>
    <ligand>
        <name>a divalent metal cation</name>
        <dbReference type="ChEBI" id="CHEBI:60240"/>
        <label>2</label>
    </ligand>
</feature>
<evidence type="ECO:0000313" key="5">
    <source>
        <dbReference type="EMBL" id="ABF41030.1"/>
    </source>
</evidence>
<dbReference type="Gene3D" id="3.20.20.140">
    <property type="entry name" value="Metal-dependent hydrolases"/>
    <property type="match status" value="1"/>
</dbReference>
<comment type="similarity">
    <text evidence="1">Belongs to the metallo-dependent hydrolases superfamily. TatD-type hydrolase family.</text>
</comment>
<feature type="binding site" evidence="4">
    <location>
        <position position="6"/>
    </location>
    <ligand>
        <name>a divalent metal cation</name>
        <dbReference type="ChEBI" id="CHEBI:60240"/>
        <label>1</label>
    </ligand>
</feature>
<keyword evidence="3" id="KW-0378">Hydrolase</keyword>
<evidence type="ECO:0000256" key="4">
    <source>
        <dbReference type="PIRSR" id="PIRSR005902-1"/>
    </source>
</evidence>
<dbReference type="PROSITE" id="PS01137">
    <property type="entry name" value="TATD_1"/>
    <property type="match status" value="1"/>
</dbReference>
<feature type="binding site" evidence="4">
    <location>
        <position position="94"/>
    </location>
    <ligand>
        <name>a divalent metal cation</name>
        <dbReference type="ChEBI" id="CHEBI:60240"/>
        <label>1</label>
    </ligand>
</feature>
<dbReference type="KEGG" id="aba:Acid345_2029"/>
<evidence type="ECO:0000313" key="6">
    <source>
        <dbReference type="Proteomes" id="UP000002432"/>
    </source>
</evidence>
<dbReference type="InterPro" id="IPR032466">
    <property type="entry name" value="Metal_Hydrolase"/>
</dbReference>
<dbReference type="AlphaFoldDB" id="Q1IQ20"/>
<accession>Q1IQ20</accession>
<feature type="binding site" evidence="4">
    <location>
        <position position="161"/>
    </location>
    <ligand>
        <name>a divalent metal cation</name>
        <dbReference type="ChEBI" id="CHEBI:60240"/>
        <label>2</label>
    </ligand>
</feature>
<dbReference type="GO" id="GO:0016788">
    <property type="term" value="F:hydrolase activity, acting on ester bonds"/>
    <property type="evidence" value="ECO:0007669"/>
    <property type="project" value="InterPro"/>
</dbReference>
<sequence length="267" mass="29664">MFVDSHCHLDGPRFAEDREAVILNACNAGVEHLLLIGNGDGPDTADQALQLAKQYDWMHATIGVHPHEAKLATAENLQKLAEQARDPKVVAWGEIGLDYWYDHSPRDVQQRVFVEQLELAKHLDLPIVIHCRPSQKSDGDAWEDLFALLTAHWVGRRGVMHCFTGTIEQARQSLDIGFLLSFAGNVTFPKAQNIRDAAVLCPLDAMLIETDSPYLAPVPHRGKRNEPAFVAETAAYIAQLKGAGAEELGRATTSNFYRFFGIQKQNL</sequence>
<dbReference type="CDD" id="cd01310">
    <property type="entry name" value="TatD_DNAse"/>
    <property type="match status" value="1"/>
</dbReference>
<dbReference type="SUPFAM" id="SSF51556">
    <property type="entry name" value="Metallo-dependent hydrolases"/>
    <property type="match status" value="1"/>
</dbReference>
<dbReference type="PANTHER" id="PTHR46124:SF2">
    <property type="entry name" value="D-AMINOACYL-TRNA DEACYLASE"/>
    <property type="match status" value="1"/>
</dbReference>
<keyword evidence="2 4" id="KW-0479">Metal-binding</keyword>
<gene>
    <name evidence="5" type="ordered locus">Acid345_2029</name>
</gene>
<reference evidence="5 6" key="1">
    <citation type="journal article" date="2009" name="Appl. Environ. Microbiol.">
        <title>Three genomes from the phylum Acidobacteria provide insight into the lifestyles of these microorganisms in soils.</title>
        <authorList>
            <person name="Ward N.L."/>
            <person name="Challacombe J.F."/>
            <person name="Janssen P.H."/>
            <person name="Henrissat B."/>
            <person name="Coutinho P.M."/>
            <person name="Wu M."/>
            <person name="Xie G."/>
            <person name="Haft D.H."/>
            <person name="Sait M."/>
            <person name="Badger J."/>
            <person name="Barabote R.D."/>
            <person name="Bradley B."/>
            <person name="Brettin T.S."/>
            <person name="Brinkac L.M."/>
            <person name="Bruce D."/>
            <person name="Creasy T."/>
            <person name="Daugherty S.C."/>
            <person name="Davidsen T.M."/>
            <person name="DeBoy R.T."/>
            <person name="Detter J.C."/>
            <person name="Dodson R.J."/>
            <person name="Durkin A.S."/>
            <person name="Ganapathy A."/>
            <person name="Gwinn-Giglio M."/>
            <person name="Han C.S."/>
            <person name="Khouri H."/>
            <person name="Kiss H."/>
            <person name="Kothari S.P."/>
            <person name="Madupu R."/>
            <person name="Nelson K.E."/>
            <person name="Nelson W.C."/>
            <person name="Paulsen I."/>
            <person name="Penn K."/>
            <person name="Ren Q."/>
            <person name="Rosovitz M.J."/>
            <person name="Selengut J.D."/>
            <person name="Shrivastava S."/>
            <person name="Sullivan S.A."/>
            <person name="Tapia R."/>
            <person name="Thompson L.S."/>
            <person name="Watkins K.L."/>
            <person name="Yang Q."/>
            <person name="Yu C."/>
            <person name="Zafar N."/>
            <person name="Zhou L."/>
            <person name="Kuske C.R."/>
        </authorList>
    </citation>
    <scope>NUCLEOTIDE SEQUENCE [LARGE SCALE GENOMIC DNA]</scope>
    <source>
        <strain evidence="5 6">Ellin345</strain>
    </source>
</reference>
<dbReference type="InterPro" id="IPR015991">
    <property type="entry name" value="TatD/YcfH-like"/>
</dbReference>
<dbReference type="GO" id="GO:0004536">
    <property type="term" value="F:DNA nuclease activity"/>
    <property type="evidence" value="ECO:0007669"/>
    <property type="project" value="InterPro"/>
</dbReference>
<dbReference type="NCBIfam" id="TIGR00010">
    <property type="entry name" value="YchF/TatD family DNA exonuclease"/>
    <property type="match status" value="1"/>
</dbReference>
<keyword evidence="6" id="KW-1185">Reference proteome</keyword>
<evidence type="ECO:0000256" key="2">
    <source>
        <dbReference type="ARBA" id="ARBA00022723"/>
    </source>
</evidence>